<name>A0A929WZB8_9BACT</name>
<comment type="subcellular location">
    <subcellularLocation>
        <location evidence="2">Cell membrane</location>
        <topology evidence="2">Multi-pass membrane protein</topology>
    </subcellularLocation>
</comment>
<organism evidence="11 12">
    <name type="scientific">Alloprevotella tannerae</name>
    <dbReference type="NCBI Taxonomy" id="76122"/>
    <lineage>
        <taxon>Bacteria</taxon>
        <taxon>Pseudomonadati</taxon>
        <taxon>Bacteroidota</taxon>
        <taxon>Bacteroidia</taxon>
        <taxon>Bacteroidales</taxon>
        <taxon>Prevotellaceae</taxon>
        <taxon>Alloprevotella</taxon>
    </lineage>
</organism>
<feature type="transmembrane region" description="Helical" evidence="10">
    <location>
        <begin position="12"/>
        <end position="30"/>
    </location>
</feature>
<dbReference type="Pfam" id="PF04973">
    <property type="entry name" value="NMN_transporter"/>
    <property type="match status" value="1"/>
</dbReference>
<protein>
    <recommendedName>
        <fullName evidence="4">Nicotinamide riboside transporter PnuC</fullName>
    </recommendedName>
</protein>
<keyword evidence="8 10" id="KW-1133">Transmembrane helix</keyword>
<proteinExistence type="inferred from homology"/>
<evidence type="ECO:0000256" key="8">
    <source>
        <dbReference type="ARBA" id="ARBA00022989"/>
    </source>
</evidence>
<sequence length="200" mass="23073">MEELLTFLQTYHHALLDGLGALLGFIYLWYEYHADARLWPVSMIMPAIDIYLYYKVGLYADFGMAIYYFCAAAYGWFAWRVRRGATKTQVLPITHLPKRVAAYSLGVFLPIWGALYYILSVWTNSTVPFLDSLANALSIIALWMLARKYVEQWLVWIVVDIILCGLYVYKGVPFHGVLYGAYVLIALVGFRKWRTMAVRA</sequence>
<evidence type="ECO:0000313" key="12">
    <source>
        <dbReference type="Proteomes" id="UP000704068"/>
    </source>
</evidence>
<keyword evidence="6" id="KW-1003">Cell membrane</keyword>
<gene>
    <name evidence="11" type="ORF">HXK21_02390</name>
</gene>
<accession>A0A929WZB8</accession>
<dbReference type="Proteomes" id="UP000704068">
    <property type="component" value="Unassembled WGS sequence"/>
</dbReference>
<comment type="function">
    <text evidence="1">Required for nicotinamide riboside transport across the inner membrane.</text>
</comment>
<dbReference type="RefSeq" id="WP_303763065.1">
    <property type="nucleotide sequence ID" value="NZ_JABZGR010000004.1"/>
</dbReference>
<dbReference type="InterPro" id="IPR006419">
    <property type="entry name" value="NMN_transpt_PnuC"/>
</dbReference>
<keyword evidence="5" id="KW-0813">Transport</keyword>
<keyword evidence="9 10" id="KW-0472">Membrane</keyword>
<dbReference type="GO" id="GO:0005886">
    <property type="term" value="C:plasma membrane"/>
    <property type="evidence" value="ECO:0007669"/>
    <property type="project" value="UniProtKB-SubCell"/>
</dbReference>
<reference evidence="11" key="1">
    <citation type="submission" date="2020-04" db="EMBL/GenBank/DDBJ databases">
        <title>Deep metagenomics examines the oral microbiome during advanced dental caries in children, revealing novel taxa and co-occurrences with host molecules.</title>
        <authorList>
            <person name="Baker J.L."/>
            <person name="Morton J.T."/>
            <person name="Dinis M."/>
            <person name="Alvarez R."/>
            <person name="Tran N.C."/>
            <person name="Knight R."/>
            <person name="Edlund A."/>
        </authorList>
    </citation>
    <scope>NUCLEOTIDE SEQUENCE</scope>
    <source>
        <strain evidence="11">JCVI_34_bin.1</strain>
    </source>
</reference>
<evidence type="ECO:0000256" key="9">
    <source>
        <dbReference type="ARBA" id="ARBA00023136"/>
    </source>
</evidence>
<evidence type="ECO:0000256" key="1">
    <source>
        <dbReference type="ARBA" id="ARBA00002672"/>
    </source>
</evidence>
<evidence type="ECO:0000313" key="11">
    <source>
        <dbReference type="EMBL" id="MBF0969878.1"/>
    </source>
</evidence>
<feature type="transmembrane region" description="Helical" evidence="10">
    <location>
        <begin position="176"/>
        <end position="193"/>
    </location>
</feature>
<feature type="transmembrane region" description="Helical" evidence="10">
    <location>
        <begin position="60"/>
        <end position="79"/>
    </location>
</feature>
<comment type="caution">
    <text evidence="11">The sequence shown here is derived from an EMBL/GenBank/DDBJ whole genome shotgun (WGS) entry which is preliminary data.</text>
</comment>
<evidence type="ECO:0000256" key="3">
    <source>
        <dbReference type="ARBA" id="ARBA00006669"/>
    </source>
</evidence>
<evidence type="ECO:0000256" key="6">
    <source>
        <dbReference type="ARBA" id="ARBA00022475"/>
    </source>
</evidence>
<evidence type="ECO:0000256" key="4">
    <source>
        <dbReference type="ARBA" id="ARBA00017522"/>
    </source>
</evidence>
<evidence type="ECO:0000256" key="10">
    <source>
        <dbReference type="SAM" id="Phobius"/>
    </source>
</evidence>
<feature type="transmembrane region" description="Helical" evidence="10">
    <location>
        <begin position="125"/>
        <end position="146"/>
    </location>
</feature>
<dbReference type="AlphaFoldDB" id="A0A929WZB8"/>
<keyword evidence="7 10" id="KW-0812">Transmembrane</keyword>
<dbReference type="EMBL" id="JABZGR010000004">
    <property type="protein sequence ID" value="MBF0969878.1"/>
    <property type="molecule type" value="Genomic_DNA"/>
</dbReference>
<feature type="transmembrane region" description="Helical" evidence="10">
    <location>
        <begin position="100"/>
        <end position="119"/>
    </location>
</feature>
<evidence type="ECO:0000256" key="7">
    <source>
        <dbReference type="ARBA" id="ARBA00022692"/>
    </source>
</evidence>
<evidence type="ECO:0000256" key="2">
    <source>
        <dbReference type="ARBA" id="ARBA00004651"/>
    </source>
</evidence>
<feature type="transmembrane region" description="Helical" evidence="10">
    <location>
        <begin position="153"/>
        <end position="170"/>
    </location>
</feature>
<dbReference type="PANTHER" id="PTHR36122">
    <property type="entry name" value="NICOTINAMIDE RIBOSIDE TRANSPORTER PNUC"/>
    <property type="match status" value="1"/>
</dbReference>
<evidence type="ECO:0000256" key="5">
    <source>
        <dbReference type="ARBA" id="ARBA00022448"/>
    </source>
</evidence>
<dbReference type="GO" id="GO:0034257">
    <property type="term" value="F:nicotinamide riboside transmembrane transporter activity"/>
    <property type="evidence" value="ECO:0007669"/>
    <property type="project" value="InterPro"/>
</dbReference>
<dbReference type="NCBIfam" id="TIGR01528">
    <property type="entry name" value="NMN_trans_PnuC"/>
    <property type="match status" value="1"/>
</dbReference>
<comment type="similarity">
    <text evidence="3">Belongs to the nicotinamide ribonucleoside (NR) uptake permease (TC 4.B.1) family.</text>
</comment>
<dbReference type="PANTHER" id="PTHR36122:SF2">
    <property type="entry name" value="NICOTINAMIDE RIBOSIDE TRANSPORTER PNUC"/>
    <property type="match status" value="1"/>
</dbReference>